<reference evidence="1 2" key="1">
    <citation type="journal article" date="2018" name="Mol. Biol. Evol.">
        <title>Broad Genomic Sampling Reveals a Smut Pathogenic Ancestry of the Fungal Clade Ustilaginomycotina.</title>
        <authorList>
            <person name="Kijpornyongpan T."/>
            <person name="Mondo S.J."/>
            <person name="Barry K."/>
            <person name="Sandor L."/>
            <person name="Lee J."/>
            <person name="Lipzen A."/>
            <person name="Pangilinan J."/>
            <person name="LaButti K."/>
            <person name="Hainaut M."/>
            <person name="Henrissat B."/>
            <person name="Grigoriev I.V."/>
            <person name="Spatafora J.W."/>
            <person name="Aime M.C."/>
        </authorList>
    </citation>
    <scope>NUCLEOTIDE SEQUENCE [LARGE SCALE GENOMIC DNA]</scope>
    <source>
        <strain evidence="1 2">SA 807</strain>
    </source>
</reference>
<gene>
    <name evidence="1" type="ORF">IE53DRAFT_385564</name>
</gene>
<protein>
    <submittedName>
        <fullName evidence="1">Uncharacterized protein</fullName>
    </submittedName>
</protein>
<accession>A0ACD0P1U5</accession>
<evidence type="ECO:0000313" key="1">
    <source>
        <dbReference type="EMBL" id="PWN52049.1"/>
    </source>
</evidence>
<keyword evidence="2" id="KW-1185">Reference proteome</keyword>
<organism evidence="1 2">
    <name type="scientific">Violaceomyces palustris</name>
    <dbReference type="NCBI Taxonomy" id="1673888"/>
    <lineage>
        <taxon>Eukaryota</taxon>
        <taxon>Fungi</taxon>
        <taxon>Dikarya</taxon>
        <taxon>Basidiomycota</taxon>
        <taxon>Ustilaginomycotina</taxon>
        <taxon>Ustilaginomycetes</taxon>
        <taxon>Violaceomycetales</taxon>
        <taxon>Violaceomycetaceae</taxon>
        <taxon>Violaceomyces</taxon>
    </lineage>
</organism>
<dbReference type="Proteomes" id="UP000245626">
    <property type="component" value="Unassembled WGS sequence"/>
</dbReference>
<sequence length="1131" mass="126949">MRAAAAATRCSSAARRVILSTTSSTTSSSPSPCPCPSSSSRPPSSLSSSTSTSPAPPSANAAAQSIRRTASSPVPIFLAPALLYTTPNLISNHPKLPLLHHPHPPTHRPGQCLRFFSDQPNRTSPLEAGHDSSSSSRPPRSVENLRNASRRLNVKFDPNYRPPPRQRQDGKWPSSSSSSPGRFDSSKKGASRGQRERNGPRTSLASGSSENYGKKIYNALNAIRSLVDGPKRRQNNTQDQEHHYLQRVKDYGKALEILQKETKGLRVLEANRELPDERQKLLKNSSRYRSMYNAVLSIALECRPQSEVWAFYNRMKKEGVSPNSSTFTILFTNILSTMVDESSGNVKRARGRRPLTSEAAATQQRGHDRKLHDNIDVIIKDLYRLWHDAFPGYFANDQAMQSKLSEWEKGKEYDNPLDLEEGDTEILRTKRFKISRMAAVEEAKEYPQSLSTALHNYMRFLLASQKDPEAWALFNKMCPDLGGKSRGGGGKSEAVGPLCGRLAFHFWLSALRSPRFKKDPETQACSTRMAMDIWRRWQEAMQSEARQNLERRQERDHLGLKDQDDLNSLGLPIGASLKELAPRNYIEESDVSFLQAVASDLESFDMLGLIKTYFGLDESLFEDLKPSGQPPTTPGPFQYIQDSQTTFTILMMCVRMGRLDLGYKFFLEILRRSDEAKPEGSSPDEFGPALNLRALNLGLKAARRVPDPIGATRLFDRMARASEGKQEDEDGESDSVRGRNRSSGRRPSDDAKRASPQKVEANELTHSRVLGVYEAARRKAVSPYPPSLSIIDGRPTSDRGFDLWSSTKRVFESWSKLVSDSGLDAKANQGAMTERYQVLRVLANVGSSPRLPLGQPESAREAMRLLEKHVGLGELEEDEAGDWIVGKSVVSITPGQGESTRAWKVLEVSDAMETLVTTALDTGRQGVDFVDKEESDRWKAFKRYLKEAKTDSIKVLRLAEEKKGRKTKEQEQEQEQEEEEEEEERESEYGKEDAKWGSPLRSSPSSPRTKVSRVAKQILTKEKSGEEKLWLESGALSRARRYGVDDEEGERQVTNGLILTYDDMKQLRQAGGKGVEGVGPYRGKSRRARGDYEEDEADDRYFEMERRRSERSGSGRRGEANVRRVERWLKG</sequence>
<dbReference type="EMBL" id="KZ819800">
    <property type="protein sequence ID" value="PWN52049.1"/>
    <property type="molecule type" value="Genomic_DNA"/>
</dbReference>
<name>A0ACD0P1U5_9BASI</name>
<proteinExistence type="predicted"/>
<evidence type="ECO:0000313" key="2">
    <source>
        <dbReference type="Proteomes" id="UP000245626"/>
    </source>
</evidence>